<feature type="domain" description="HTH araC/xylS-type" evidence="4">
    <location>
        <begin position="187"/>
        <end position="285"/>
    </location>
</feature>
<dbReference type="PRINTS" id="PR00032">
    <property type="entry name" value="HTHARAC"/>
</dbReference>
<sequence length="296" mass="34627">MLYRQNEIHHSFVYHSSNDPLTEAARIVSIGFEKRASTDYYWDGRMRLNDGNTCIFQYTINGFGRFQAAERTYTIGPGEAFIVKVPSEHCYYLPEESAEWEFLFITLEGTKAQECWDLLLKKYGHVIKADANDPLIFLLQKIYQFVLKEGINDTFISSAQGYEFIMGLHRFSRGLSRPQSELPEDILKAANYMKNHYEKHLSLDDITDYAGLSKYYFTNKFQKHMKTTPMQFLAKVRLQKSMDLLITTDKTVQEIAVETGYTNANYFSKVFRKMIGMSPDRFRKDKKMVDFNHVIF</sequence>
<dbReference type="InterPro" id="IPR018062">
    <property type="entry name" value="HTH_AraC-typ_CS"/>
</dbReference>
<reference evidence="5 6" key="1">
    <citation type="submission" date="2018-02" db="EMBL/GenBank/DDBJ databases">
        <title>Jeotgalibacillus proteolyticum sp. nov. a protease producing bacterium isolated from ocean sediments of Laizhou Bay.</title>
        <authorList>
            <person name="Li Y."/>
        </authorList>
    </citation>
    <scope>NUCLEOTIDE SEQUENCE [LARGE SCALE GENOMIC DNA]</scope>
    <source>
        <strain evidence="5 6">22-7</strain>
    </source>
</reference>
<dbReference type="RefSeq" id="WP_104059822.1">
    <property type="nucleotide sequence ID" value="NZ_PREZ01000011.1"/>
</dbReference>
<evidence type="ECO:0000256" key="2">
    <source>
        <dbReference type="ARBA" id="ARBA00023125"/>
    </source>
</evidence>
<evidence type="ECO:0000256" key="1">
    <source>
        <dbReference type="ARBA" id="ARBA00023015"/>
    </source>
</evidence>
<dbReference type="InterPro" id="IPR037923">
    <property type="entry name" value="HTH-like"/>
</dbReference>
<evidence type="ECO:0000256" key="3">
    <source>
        <dbReference type="ARBA" id="ARBA00023163"/>
    </source>
</evidence>
<keyword evidence="6" id="KW-1185">Reference proteome</keyword>
<dbReference type="InterPro" id="IPR020449">
    <property type="entry name" value="Tscrpt_reg_AraC-type_HTH"/>
</dbReference>
<dbReference type="PANTHER" id="PTHR43280">
    <property type="entry name" value="ARAC-FAMILY TRANSCRIPTIONAL REGULATOR"/>
    <property type="match status" value="1"/>
</dbReference>
<dbReference type="InterPro" id="IPR009057">
    <property type="entry name" value="Homeodomain-like_sf"/>
</dbReference>
<name>A0A2S5G6E2_9BACL</name>
<evidence type="ECO:0000313" key="6">
    <source>
        <dbReference type="Proteomes" id="UP000239047"/>
    </source>
</evidence>
<keyword evidence="2" id="KW-0238">DNA-binding</keyword>
<dbReference type="AlphaFoldDB" id="A0A2S5G6E2"/>
<gene>
    <name evidence="5" type="ORF">C4B60_20470</name>
</gene>
<dbReference type="Gene3D" id="1.10.10.60">
    <property type="entry name" value="Homeodomain-like"/>
    <property type="match status" value="2"/>
</dbReference>
<dbReference type="Pfam" id="PF02311">
    <property type="entry name" value="AraC_binding"/>
    <property type="match status" value="1"/>
</dbReference>
<dbReference type="GO" id="GO:0003700">
    <property type="term" value="F:DNA-binding transcription factor activity"/>
    <property type="evidence" value="ECO:0007669"/>
    <property type="project" value="InterPro"/>
</dbReference>
<evidence type="ECO:0000313" key="5">
    <source>
        <dbReference type="EMBL" id="PPA68535.1"/>
    </source>
</evidence>
<comment type="caution">
    <text evidence="5">The sequence shown here is derived from an EMBL/GenBank/DDBJ whole genome shotgun (WGS) entry which is preliminary data.</text>
</comment>
<keyword evidence="1" id="KW-0805">Transcription regulation</keyword>
<dbReference type="OrthoDB" id="2237754at2"/>
<dbReference type="PROSITE" id="PS00041">
    <property type="entry name" value="HTH_ARAC_FAMILY_1"/>
    <property type="match status" value="1"/>
</dbReference>
<dbReference type="Gene3D" id="2.60.120.280">
    <property type="entry name" value="Regulatory protein AraC"/>
    <property type="match status" value="1"/>
</dbReference>
<dbReference type="PROSITE" id="PS01124">
    <property type="entry name" value="HTH_ARAC_FAMILY_2"/>
    <property type="match status" value="1"/>
</dbReference>
<dbReference type="EMBL" id="PREZ01000011">
    <property type="protein sequence ID" value="PPA68535.1"/>
    <property type="molecule type" value="Genomic_DNA"/>
</dbReference>
<accession>A0A2S5G6E2</accession>
<dbReference type="PANTHER" id="PTHR43280:SF2">
    <property type="entry name" value="HTH-TYPE TRANSCRIPTIONAL REGULATOR EXSA"/>
    <property type="match status" value="1"/>
</dbReference>
<dbReference type="InterPro" id="IPR018060">
    <property type="entry name" value="HTH_AraC"/>
</dbReference>
<dbReference type="SMART" id="SM00342">
    <property type="entry name" value="HTH_ARAC"/>
    <property type="match status" value="1"/>
</dbReference>
<dbReference type="Pfam" id="PF12833">
    <property type="entry name" value="HTH_18"/>
    <property type="match status" value="1"/>
</dbReference>
<dbReference type="SUPFAM" id="SSF46689">
    <property type="entry name" value="Homeodomain-like"/>
    <property type="match status" value="2"/>
</dbReference>
<dbReference type="GO" id="GO:0043565">
    <property type="term" value="F:sequence-specific DNA binding"/>
    <property type="evidence" value="ECO:0007669"/>
    <property type="project" value="InterPro"/>
</dbReference>
<dbReference type="SUPFAM" id="SSF51215">
    <property type="entry name" value="Regulatory protein AraC"/>
    <property type="match status" value="1"/>
</dbReference>
<evidence type="ECO:0000259" key="4">
    <source>
        <dbReference type="PROSITE" id="PS01124"/>
    </source>
</evidence>
<proteinExistence type="predicted"/>
<protein>
    <submittedName>
        <fullName evidence="5">AraC family transcriptional regulator</fullName>
    </submittedName>
</protein>
<organism evidence="5 6">
    <name type="scientific">Jeotgalibacillus proteolyticus</name>
    <dbReference type="NCBI Taxonomy" id="2082395"/>
    <lineage>
        <taxon>Bacteria</taxon>
        <taxon>Bacillati</taxon>
        <taxon>Bacillota</taxon>
        <taxon>Bacilli</taxon>
        <taxon>Bacillales</taxon>
        <taxon>Caryophanaceae</taxon>
        <taxon>Jeotgalibacillus</taxon>
    </lineage>
</organism>
<dbReference type="Proteomes" id="UP000239047">
    <property type="component" value="Unassembled WGS sequence"/>
</dbReference>
<dbReference type="InterPro" id="IPR003313">
    <property type="entry name" value="AraC-bd"/>
</dbReference>
<keyword evidence="3" id="KW-0804">Transcription</keyword>